<protein>
    <submittedName>
        <fullName evidence="2">Uncharacterized protein</fullName>
    </submittedName>
</protein>
<dbReference type="AlphaFoldDB" id="X6MN45"/>
<comment type="caution">
    <text evidence="2">The sequence shown here is derived from an EMBL/GenBank/DDBJ whole genome shotgun (WGS) entry which is preliminary data.</text>
</comment>
<dbReference type="Proteomes" id="UP000023152">
    <property type="component" value="Unassembled WGS sequence"/>
</dbReference>
<organism evidence="2 3">
    <name type="scientific">Reticulomyxa filosa</name>
    <dbReference type="NCBI Taxonomy" id="46433"/>
    <lineage>
        <taxon>Eukaryota</taxon>
        <taxon>Sar</taxon>
        <taxon>Rhizaria</taxon>
        <taxon>Retaria</taxon>
        <taxon>Foraminifera</taxon>
        <taxon>Monothalamids</taxon>
        <taxon>Reticulomyxidae</taxon>
        <taxon>Reticulomyxa</taxon>
    </lineage>
</organism>
<feature type="compositionally biased region" description="Polar residues" evidence="1">
    <location>
        <begin position="129"/>
        <end position="149"/>
    </location>
</feature>
<gene>
    <name evidence="2" type="ORF">RFI_22855</name>
</gene>
<evidence type="ECO:0000256" key="1">
    <source>
        <dbReference type="SAM" id="MobiDB-lite"/>
    </source>
</evidence>
<dbReference type="EMBL" id="ASPP01020001">
    <property type="protein sequence ID" value="ETO14515.1"/>
    <property type="molecule type" value="Genomic_DNA"/>
</dbReference>
<evidence type="ECO:0000313" key="2">
    <source>
        <dbReference type="EMBL" id="ETO14515.1"/>
    </source>
</evidence>
<proteinExistence type="predicted"/>
<sequence length="284" mass="30931">MTDIDTDTQISKRLTGHGAVDSLAKNIEIDADSSPSPGDAVSEAKEAVQAPTTVSNKKEDSNGKMEKKASQRDLERTTTGRNEKEEKVEAANDNDYPLSDTRGGIGATTATTTIITTMTSVDTMVESDVNPTKTSTNDSNANKSTSKTVYPSGGGNKNVNINIDSMGIPDSALLGKRVSFHDDVIDKENSKKKSVEEATGNKTKSKISLLPMEEAERVKTLGAEKTLEFNAKTHRFSHRFVNPEQEQVFVHYVHVLFGDGICSSILVLVSCCYHCVHYLYFMSL</sequence>
<name>X6MN45_RETFI</name>
<reference evidence="2 3" key="1">
    <citation type="journal article" date="2013" name="Curr. Biol.">
        <title>The Genome of the Foraminiferan Reticulomyxa filosa.</title>
        <authorList>
            <person name="Glockner G."/>
            <person name="Hulsmann N."/>
            <person name="Schleicher M."/>
            <person name="Noegel A.A."/>
            <person name="Eichinger L."/>
            <person name="Gallinger C."/>
            <person name="Pawlowski J."/>
            <person name="Sierra R."/>
            <person name="Euteneuer U."/>
            <person name="Pillet L."/>
            <person name="Moustafa A."/>
            <person name="Platzer M."/>
            <person name="Groth M."/>
            <person name="Szafranski K."/>
            <person name="Schliwa M."/>
        </authorList>
    </citation>
    <scope>NUCLEOTIDE SEQUENCE [LARGE SCALE GENOMIC DNA]</scope>
</reference>
<feature type="compositionally biased region" description="Basic and acidic residues" evidence="1">
    <location>
        <begin position="56"/>
        <end position="90"/>
    </location>
</feature>
<feature type="region of interest" description="Disordered" evidence="1">
    <location>
        <begin position="128"/>
        <end position="153"/>
    </location>
</feature>
<accession>X6MN45</accession>
<keyword evidence="3" id="KW-1185">Reference proteome</keyword>
<feature type="region of interest" description="Disordered" evidence="1">
    <location>
        <begin position="1"/>
        <end position="104"/>
    </location>
</feature>
<evidence type="ECO:0000313" key="3">
    <source>
        <dbReference type="Proteomes" id="UP000023152"/>
    </source>
</evidence>